<feature type="compositionally biased region" description="Pro residues" evidence="1">
    <location>
        <begin position="139"/>
        <end position="152"/>
    </location>
</feature>
<dbReference type="EMBL" id="SGPL01000741">
    <property type="protein sequence ID" value="THH07895.1"/>
    <property type="molecule type" value="Genomic_DNA"/>
</dbReference>
<feature type="compositionally biased region" description="Pro residues" evidence="1">
    <location>
        <begin position="106"/>
        <end position="115"/>
    </location>
</feature>
<feature type="region of interest" description="Disordered" evidence="1">
    <location>
        <begin position="421"/>
        <end position="456"/>
    </location>
</feature>
<feature type="compositionally biased region" description="Low complexity" evidence="1">
    <location>
        <begin position="444"/>
        <end position="456"/>
    </location>
</feature>
<name>A0A4S4L8W3_9AGAM</name>
<feature type="compositionally biased region" description="Low complexity" evidence="1">
    <location>
        <begin position="120"/>
        <end position="134"/>
    </location>
</feature>
<evidence type="ECO:0000313" key="2">
    <source>
        <dbReference type="EMBL" id="THH07895.1"/>
    </source>
</evidence>
<feature type="compositionally biased region" description="Pro residues" evidence="1">
    <location>
        <begin position="235"/>
        <end position="250"/>
    </location>
</feature>
<protein>
    <submittedName>
        <fullName evidence="2">Uncharacterized protein</fullName>
    </submittedName>
</protein>
<dbReference type="AlphaFoldDB" id="A0A4S4L8W3"/>
<organism evidence="2 3">
    <name type="scientific">Bondarzewia mesenterica</name>
    <dbReference type="NCBI Taxonomy" id="1095465"/>
    <lineage>
        <taxon>Eukaryota</taxon>
        <taxon>Fungi</taxon>
        <taxon>Dikarya</taxon>
        <taxon>Basidiomycota</taxon>
        <taxon>Agaricomycotina</taxon>
        <taxon>Agaricomycetes</taxon>
        <taxon>Russulales</taxon>
        <taxon>Bondarzewiaceae</taxon>
        <taxon>Bondarzewia</taxon>
    </lineage>
</organism>
<dbReference type="OrthoDB" id="3249663at2759"/>
<feature type="region of interest" description="Disordered" evidence="1">
    <location>
        <begin position="1"/>
        <end position="297"/>
    </location>
</feature>
<evidence type="ECO:0000313" key="3">
    <source>
        <dbReference type="Proteomes" id="UP000310158"/>
    </source>
</evidence>
<reference evidence="2 3" key="1">
    <citation type="submission" date="2019-02" db="EMBL/GenBank/DDBJ databases">
        <title>Genome sequencing of the rare red list fungi Bondarzewia mesenterica.</title>
        <authorList>
            <person name="Buettner E."/>
            <person name="Kellner H."/>
        </authorList>
    </citation>
    <scope>NUCLEOTIDE SEQUENCE [LARGE SCALE GENOMIC DNA]</scope>
    <source>
        <strain evidence="2 3">DSM 108281</strain>
    </source>
</reference>
<sequence length="517" mass="56864">MTEYTSSPEAIAQYRSSRQRTAHWVTTHTPSTTVFTDPFRSPSLVFDSDDGMSSPASDAESTHSLPPRMLLRYHDGRDVPIYPDDPDTTFTGDKVMDRKPIALEVPPHPPPPPQARPRSATHPPSNAHSSPPAHYITTHPPPSALYIPPPQPIMLHPSQLSQEPEHIHIRPSPTSPASASHIPSSAIPNPNRSSHPRSKSSKHSHSHAHSQQSQQSSQSSHTAYSHPSLRMIYAPPGPTHSHPPPPPHPNSNPILSPSPVYAFPTYPPPDPSKLESLRSHRSSKHRPSSASAASPPAIIYAPSKHASAYAYNPPLIQRSLSQHPSHSHSSHPPAPTLAVSSSDPTPLPSQPPSHPYPHQAFKAPIRSHSRGRLYEHFSRTPSPMDGDDVESEASGSTYYVLPSPGQKVTVVPPIAPAYTTTRHRHHLHGHHPPPPPPPPHFHSHPQQQQQQEQQQQLVRQNKFYAAPPPLQSVEGKRSLLQRFMPHRFGHHAHVESVSEAGSGSRKVLVKKIPERVR</sequence>
<feature type="region of interest" description="Disordered" evidence="1">
    <location>
        <begin position="494"/>
        <end position="517"/>
    </location>
</feature>
<gene>
    <name evidence="2" type="ORF">EW146_g9174</name>
</gene>
<feature type="compositionally biased region" description="Low complexity" evidence="1">
    <location>
        <begin position="209"/>
        <end position="228"/>
    </location>
</feature>
<feature type="region of interest" description="Disordered" evidence="1">
    <location>
        <begin position="376"/>
        <end position="398"/>
    </location>
</feature>
<feature type="compositionally biased region" description="Basic residues" evidence="1">
    <location>
        <begin position="421"/>
        <end position="431"/>
    </location>
</feature>
<evidence type="ECO:0000256" key="1">
    <source>
        <dbReference type="SAM" id="MobiDB-lite"/>
    </source>
</evidence>
<feature type="compositionally biased region" description="Low complexity" evidence="1">
    <location>
        <begin position="288"/>
        <end position="297"/>
    </location>
</feature>
<keyword evidence="3" id="KW-1185">Reference proteome</keyword>
<feature type="compositionally biased region" description="Basic residues" evidence="1">
    <location>
        <begin position="194"/>
        <end position="208"/>
    </location>
</feature>
<feature type="compositionally biased region" description="Pro residues" evidence="1">
    <location>
        <begin position="345"/>
        <end position="355"/>
    </location>
</feature>
<proteinExistence type="predicted"/>
<feature type="compositionally biased region" description="Low complexity" evidence="1">
    <location>
        <begin position="22"/>
        <end position="36"/>
    </location>
</feature>
<accession>A0A4S4L8W3</accession>
<comment type="caution">
    <text evidence="2">The sequence shown here is derived from an EMBL/GenBank/DDBJ whole genome shotgun (WGS) entry which is preliminary data.</text>
</comment>
<feature type="compositionally biased region" description="Low complexity" evidence="1">
    <location>
        <begin position="170"/>
        <end position="193"/>
    </location>
</feature>
<dbReference type="Proteomes" id="UP000310158">
    <property type="component" value="Unassembled WGS sequence"/>
</dbReference>
<feature type="region of interest" description="Disordered" evidence="1">
    <location>
        <begin position="318"/>
        <end position="360"/>
    </location>
</feature>